<comment type="similarity">
    <text evidence="3 4">Belongs to the RlpA family.</text>
</comment>
<keyword evidence="6" id="KW-0449">Lipoprotein</keyword>
<dbReference type="InterPro" id="IPR009009">
    <property type="entry name" value="RlpA-like_DPBB"/>
</dbReference>
<evidence type="ECO:0000313" key="7">
    <source>
        <dbReference type="Proteomes" id="UP000320300"/>
    </source>
</evidence>
<dbReference type="InterPro" id="IPR012997">
    <property type="entry name" value="RplA"/>
</dbReference>
<gene>
    <name evidence="3" type="primary">rlpA</name>
    <name evidence="6" type="ORF">SAMN06265348_105192</name>
</gene>
<evidence type="ECO:0000313" key="6">
    <source>
        <dbReference type="EMBL" id="SMO69198.1"/>
    </source>
</evidence>
<keyword evidence="3" id="KW-0732">Signal</keyword>
<dbReference type="EMBL" id="FXTN01000005">
    <property type="protein sequence ID" value="SMO69198.1"/>
    <property type="molecule type" value="Genomic_DNA"/>
</dbReference>
<name>A0A521DC79_9SPHI</name>
<keyword evidence="7" id="KW-1185">Reference proteome</keyword>
<protein>
    <recommendedName>
        <fullName evidence="3">Probable endolytic peptidoglycan transglycosylase RlpA</fullName>
        <ecNumber evidence="3">4.2.2.-</ecNumber>
    </recommendedName>
</protein>
<dbReference type="AlphaFoldDB" id="A0A521DC79"/>
<evidence type="ECO:0000259" key="5">
    <source>
        <dbReference type="Pfam" id="PF03330"/>
    </source>
</evidence>
<dbReference type="GO" id="GO:0000270">
    <property type="term" value="P:peptidoglycan metabolic process"/>
    <property type="evidence" value="ECO:0007669"/>
    <property type="project" value="UniProtKB-UniRule"/>
</dbReference>
<comment type="function">
    <text evidence="3">Lytic transglycosylase with a strong preference for naked glycan strands that lack stem peptides.</text>
</comment>
<dbReference type="HAMAP" id="MF_02071">
    <property type="entry name" value="RlpA"/>
    <property type="match status" value="1"/>
</dbReference>
<dbReference type="Pfam" id="PF03330">
    <property type="entry name" value="DPBB_1"/>
    <property type="match status" value="1"/>
</dbReference>
<reference evidence="6 7" key="1">
    <citation type="submission" date="2017-05" db="EMBL/GenBank/DDBJ databases">
        <authorList>
            <person name="Varghese N."/>
            <person name="Submissions S."/>
        </authorList>
    </citation>
    <scope>NUCLEOTIDE SEQUENCE [LARGE SCALE GENOMIC DNA]</scope>
    <source>
        <strain evidence="6 7">DSM 19036</strain>
    </source>
</reference>
<evidence type="ECO:0000256" key="3">
    <source>
        <dbReference type="HAMAP-Rule" id="MF_02071"/>
    </source>
</evidence>
<dbReference type="PANTHER" id="PTHR34183:SF1">
    <property type="entry name" value="ENDOLYTIC PEPTIDOGLYCAN TRANSGLYCOSYLASE RLPA"/>
    <property type="match status" value="1"/>
</dbReference>
<feature type="domain" description="RlpA-like protein double-psi beta-barrel" evidence="5">
    <location>
        <begin position="40"/>
        <end position="127"/>
    </location>
</feature>
<feature type="signal peptide" evidence="3">
    <location>
        <begin position="1"/>
        <end position="21"/>
    </location>
</feature>
<keyword evidence="1 3" id="KW-0456">Lyase</keyword>
<dbReference type="EC" id="4.2.2.-" evidence="3"/>
<dbReference type="GO" id="GO:0008932">
    <property type="term" value="F:lytic endotransglycosylase activity"/>
    <property type="evidence" value="ECO:0007669"/>
    <property type="project" value="UniProtKB-UniRule"/>
</dbReference>
<organism evidence="6 7">
    <name type="scientific">Pedobacter westerhofensis</name>
    <dbReference type="NCBI Taxonomy" id="425512"/>
    <lineage>
        <taxon>Bacteria</taxon>
        <taxon>Pseudomonadati</taxon>
        <taxon>Bacteroidota</taxon>
        <taxon>Sphingobacteriia</taxon>
        <taxon>Sphingobacteriales</taxon>
        <taxon>Sphingobacteriaceae</taxon>
        <taxon>Pedobacter</taxon>
    </lineage>
</organism>
<dbReference type="SUPFAM" id="SSF50685">
    <property type="entry name" value="Barwin-like endoglucanases"/>
    <property type="match status" value="1"/>
</dbReference>
<dbReference type="InterPro" id="IPR036908">
    <property type="entry name" value="RlpA-like_sf"/>
</dbReference>
<accession>A0A521DC79</accession>
<dbReference type="CDD" id="cd22268">
    <property type="entry name" value="DPBB_RlpA-like"/>
    <property type="match status" value="1"/>
</dbReference>
<evidence type="ECO:0000256" key="2">
    <source>
        <dbReference type="ARBA" id="ARBA00023316"/>
    </source>
</evidence>
<dbReference type="GO" id="GO:0071555">
    <property type="term" value="P:cell wall organization"/>
    <property type="evidence" value="ECO:0007669"/>
    <property type="project" value="UniProtKB-KW"/>
</dbReference>
<dbReference type="Gene3D" id="2.40.40.10">
    <property type="entry name" value="RlpA-like domain"/>
    <property type="match status" value="1"/>
</dbReference>
<proteinExistence type="inferred from homology"/>
<evidence type="ECO:0000256" key="1">
    <source>
        <dbReference type="ARBA" id="ARBA00023239"/>
    </source>
</evidence>
<dbReference type="NCBIfam" id="TIGR00413">
    <property type="entry name" value="rlpA"/>
    <property type="match status" value="1"/>
</dbReference>
<feature type="chain" id="PRO_5022275767" description="Probable endolytic peptidoglycan transglycosylase RlpA" evidence="3">
    <location>
        <begin position="22"/>
        <end position="134"/>
    </location>
</feature>
<dbReference type="PANTHER" id="PTHR34183">
    <property type="entry name" value="ENDOLYTIC PEPTIDOGLYCAN TRANSGLYCOSYLASE RLPA"/>
    <property type="match status" value="1"/>
</dbReference>
<dbReference type="Proteomes" id="UP000320300">
    <property type="component" value="Unassembled WGS sequence"/>
</dbReference>
<keyword evidence="2 3" id="KW-0961">Cell wall biogenesis/degradation</keyword>
<dbReference type="InterPro" id="IPR034718">
    <property type="entry name" value="RlpA"/>
</dbReference>
<dbReference type="RefSeq" id="WP_246101473.1">
    <property type="nucleotide sequence ID" value="NZ_CBCSJO010000005.1"/>
</dbReference>
<evidence type="ECO:0000256" key="4">
    <source>
        <dbReference type="RuleBase" id="RU003495"/>
    </source>
</evidence>
<sequence length="134" mass="14751" precursor="true">MNKMKYCLLLLSMFVFLQVSAQSDATGTESGTGIVTRIKTGLATYYHRKFEGRRTTSGVKYRGRKFTCAHMSLPLGTIVTVTNLSNGKSVDVEVNDRGPHSKRYIIDVSESAAKELGFFNKGQSQVSISYGNPT</sequence>